<sequence>MKGRGIHANAFICTSLLHGLCCVGDWEEAKSLFIEMLNQGVHPTTVTFDVLLDELCKSGKMDEANKL</sequence>
<dbReference type="Pfam" id="PF13041">
    <property type="entry name" value="PPR_2"/>
    <property type="match status" value="1"/>
</dbReference>
<evidence type="ECO:0008006" key="7">
    <source>
        <dbReference type="Google" id="ProtNLM"/>
    </source>
</evidence>
<protein>
    <recommendedName>
        <fullName evidence="7">Pentatricopeptide repeat-containing protein</fullName>
    </recommendedName>
</protein>
<accession>A0AAD9ZMZ6</accession>
<dbReference type="PROSITE" id="PS51375">
    <property type="entry name" value="PPR"/>
    <property type="match status" value="1"/>
</dbReference>
<evidence type="ECO:0000256" key="1">
    <source>
        <dbReference type="ARBA" id="ARBA00007626"/>
    </source>
</evidence>
<gene>
    <name evidence="5" type="ORF">Dsin_032233</name>
</gene>
<name>A0AAD9ZMZ6_9ROSI</name>
<evidence type="ECO:0000313" key="6">
    <source>
        <dbReference type="Proteomes" id="UP001281410"/>
    </source>
</evidence>
<feature type="chain" id="PRO_5041939113" description="Pentatricopeptide repeat-containing protein" evidence="4">
    <location>
        <begin position="23"/>
        <end position="67"/>
    </location>
</feature>
<dbReference type="InterPro" id="IPR002885">
    <property type="entry name" value="PPR_rpt"/>
</dbReference>
<evidence type="ECO:0000256" key="3">
    <source>
        <dbReference type="PROSITE-ProRule" id="PRU00708"/>
    </source>
</evidence>
<comment type="caution">
    <text evidence="5">The sequence shown here is derived from an EMBL/GenBank/DDBJ whole genome shotgun (WGS) entry which is preliminary data.</text>
</comment>
<feature type="repeat" description="PPR" evidence="3">
    <location>
        <begin position="9"/>
        <end position="43"/>
    </location>
</feature>
<dbReference type="EMBL" id="JANJYJ010000010">
    <property type="protein sequence ID" value="KAK3184947.1"/>
    <property type="molecule type" value="Genomic_DNA"/>
</dbReference>
<feature type="signal peptide" evidence="4">
    <location>
        <begin position="1"/>
        <end position="22"/>
    </location>
</feature>
<proteinExistence type="inferred from homology"/>
<organism evidence="5 6">
    <name type="scientific">Dipteronia sinensis</name>
    <dbReference type="NCBI Taxonomy" id="43782"/>
    <lineage>
        <taxon>Eukaryota</taxon>
        <taxon>Viridiplantae</taxon>
        <taxon>Streptophyta</taxon>
        <taxon>Embryophyta</taxon>
        <taxon>Tracheophyta</taxon>
        <taxon>Spermatophyta</taxon>
        <taxon>Magnoliopsida</taxon>
        <taxon>eudicotyledons</taxon>
        <taxon>Gunneridae</taxon>
        <taxon>Pentapetalae</taxon>
        <taxon>rosids</taxon>
        <taxon>malvids</taxon>
        <taxon>Sapindales</taxon>
        <taxon>Sapindaceae</taxon>
        <taxon>Hippocastanoideae</taxon>
        <taxon>Acereae</taxon>
        <taxon>Dipteronia</taxon>
    </lineage>
</organism>
<keyword evidence="4" id="KW-0732">Signal</keyword>
<dbReference type="AlphaFoldDB" id="A0AAD9ZMZ6"/>
<dbReference type="PANTHER" id="PTHR47941">
    <property type="entry name" value="PENTATRICOPEPTIDE REPEAT-CONTAINING PROTEIN 3, MITOCHONDRIAL"/>
    <property type="match status" value="1"/>
</dbReference>
<comment type="similarity">
    <text evidence="1">Belongs to the PPR family. P subfamily.</text>
</comment>
<dbReference type="Proteomes" id="UP001281410">
    <property type="component" value="Unassembled WGS sequence"/>
</dbReference>
<keyword evidence="6" id="KW-1185">Reference proteome</keyword>
<dbReference type="InterPro" id="IPR011990">
    <property type="entry name" value="TPR-like_helical_dom_sf"/>
</dbReference>
<evidence type="ECO:0000256" key="4">
    <source>
        <dbReference type="SAM" id="SignalP"/>
    </source>
</evidence>
<evidence type="ECO:0000313" key="5">
    <source>
        <dbReference type="EMBL" id="KAK3184947.1"/>
    </source>
</evidence>
<keyword evidence="2" id="KW-0677">Repeat</keyword>
<dbReference type="NCBIfam" id="TIGR00756">
    <property type="entry name" value="PPR"/>
    <property type="match status" value="1"/>
</dbReference>
<dbReference type="Gene3D" id="1.25.40.10">
    <property type="entry name" value="Tetratricopeptide repeat domain"/>
    <property type="match status" value="1"/>
</dbReference>
<evidence type="ECO:0000256" key="2">
    <source>
        <dbReference type="ARBA" id="ARBA00022737"/>
    </source>
</evidence>
<reference evidence="5" key="1">
    <citation type="journal article" date="2023" name="Plant J.">
        <title>Genome sequences and population genomics provide insights into the demographic history, inbreeding, and mutation load of two 'living fossil' tree species of Dipteronia.</title>
        <authorList>
            <person name="Feng Y."/>
            <person name="Comes H.P."/>
            <person name="Chen J."/>
            <person name="Zhu S."/>
            <person name="Lu R."/>
            <person name="Zhang X."/>
            <person name="Li P."/>
            <person name="Qiu J."/>
            <person name="Olsen K.M."/>
            <person name="Qiu Y."/>
        </authorList>
    </citation>
    <scope>NUCLEOTIDE SEQUENCE</scope>
    <source>
        <strain evidence="5">NBL</strain>
    </source>
</reference>